<feature type="chain" id="PRO_5044593691" evidence="1">
    <location>
        <begin position="19"/>
        <end position="356"/>
    </location>
</feature>
<evidence type="ECO:0000313" key="4">
    <source>
        <dbReference type="EMBL" id="PNW12766.1"/>
    </source>
</evidence>
<dbReference type="PANTHER" id="PTHR43283:SF18">
    <property type="match status" value="1"/>
</dbReference>
<organism evidence="4 5">
    <name type="scientific">Chryseobacterium lactis</name>
    <dbReference type="NCBI Taxonomy" id="1241981"/>
    <lineage>
        <taxon>Bacteria</taxon>
        <taxon>Pseudomonadati</taxon>
        <taxon>Bacteroidota</taxon>
        <taxon>Flavobacteriia</taxon>
        <taxon>Flavobacteriales</taxon>
        <taxon>Weeksellaceae</taxon>
        <taxon>Chryseobacterium group</taxon>
        <taxon>Chryseobacterium</taxon>
    </lineage>
</organism>
<evidence type="ECO:0000313" key="6">
    <source>
        <dbReference type="Proteomes" id="UP000279972"/>
    </source>
</evidence>
<evidence type="ECO:0000313" key="3">
    <source>
        <dbReference type="EMBL" id="AZA83936.1"/>
    </source>
</evidence>
<accession>A0A3G6RH00</accession>
<dbReference type="PANTHER" id="PTHR43283">
    <property type="entry name" value="BETA-LACTAMASE-RELATED"/>
    <property type="match status" value="1"/>
</dbReference>
<evidence type="ECO:0000256" key="1">
    <source>
        <dbReference type="SAM" id="SignalP"/>
    </source>
</evidence>
<sequence length="356" mass="40007">MKSILLGISFCVSFSLLSAQTDGAMKQTRQDSFLSQNDRNLEQWLKENKIPTLGLGIIKNGKVEKAKVYGDYQNGKFSPDNMRFNVASLTKPVTAMIALKLASEGKWDIDEPLYKYWTDPDIANDPRNKMLTTRLIVSHQTGFPNWRALNPNGKLGFQFDPGTKYQYSGEGFEYLRKALENKFHKPLSQLGQELIFKPLRMKDTSYIWDETTDASRIAIGYDKDGKAYEPVKRGTANGADDLMTTVSDYSHFLISVMNGEGLSKKIFSEMQTGQIATEKGKHFGLGFELYDLGNDTTALSHGGSDEGVRTLFVIIPKTKEGIVIFTNSDEGTKVYKKLLTDFMGNYGKKIVEIEMK</sequence>
<dbReference type="AlphaFoldDB" id="A0A3G6RH00"/>
<evidence type="ECO:0000259" key="2">
    <source>
        <dbReference type="Pfam" id="PF00144"/>
    </source>
</evidence>
<dbReference type="KEGG" id="clac:EG342_19495"/>
<dbReference type="Proteomes" id="UP000236262">
    <property type="component" value="Unassembled WGS sequence"/>
</dbReference>
<name>A0A3G6RH00_CHRLC</name>
<dbReference type="InterPro" id="IPR001466">
    <property type="entry name" value="Beta-lactam-related"/>
</dbReference>
<dbReference type="GO" id="GO:0016787">
    <property type="term" value="F:hydrolase activity"/>
    <property type="evidence" value="ECO:0007669"/>
    <property type="project" value="UniProtKB-KW"/>
</dbReference>
<proteinExistence type="predicted"/>
<dbReference type="SUPFAM" id="SSF56601">
    <property type="entry name" value="beta-lactamase/transpeptidase-like"/>
    <property type="match status" value="1"/>
</dbReference>
<dbReference type="OrthoDB" id="1357763at2"/>
<dbReference type="Proteomes" id="UP000279972">
    <property type="component" value="Chromosome"/>
</dbReference>
<dbReference type="InterPro" id="IPR050789">
    <property type="entry name" value="Diverse_Enzym_Activities"/>
</dbReference>
<feature type="domain" description="Beta-lactamase-related" evidence="2">
    <location>
        <begin position="38"/>
        <end position="333"/>
    </location>
</feature>
<dbReference type="RefSeq" id="WP_103292173.1">
    <property type="nucleotide sequence ID" value="NZ_CP033924.1"/>
</dbReference>
<keyword evidence="3" id="KW-0378">Hydrolase</keyword>
<reference evidence="3 6" key="2">
    <citation type="submission" date="2018-11" db="EMBL/GenBank/DDBJ databases">
        <title>Proposal to divide the Flavobacteriaceae and reorganize its genera based on Amino Acid Identity values calculated from whole genome sequences.</title>
        <authorList>
            <person name="Nicholson A.C."/>
            <person name="Gulvik C.A."/>
            <person name="Whitney A.M."/>
            <person name="Humrighouse B.W."/>
            <person name="Bell M."/>
            <person name="Holmes B."/>
            <person name="Steigerwalt A.G."/>
            <person name="Villarma A."/>
            <person name="Sheth M."/>
            <person name="Batra D."/>
            <person name="Pryor J."/>
            <person name="Bernardet J.-F."/>
            <person name="Hugo C."/>
            <person name="Kampfer P."/>
            <person name="Newman J."/>
            <person name="McQuiston J.R."/>
        </authorList>
    </citation>
    <scope>NUCLEOTIDE SEQUENCE [LARGE SCALE GENOMIC DNA]</scope>
    <source>
        <strain evidence="3 6">KC_1864</strain>
    </source>
</reference>
<dbReference type="Gene3D" id="3.40.710.10">
    <property type="entry name" value="DD-peptidase/beta-lactamase superfamily"/>
    <property type="match status" value="1"/>
</dbReference>
<dbReference type="InterPro" id="IPR012338">
    <property type="entry name" value="Beta-lactam/transpept-like"/>
</dbReference>
<feature type="signal peptide" evidence="1">
    <location>
        <begin position="1"/>
        <end position="18"/>
    </location>
</feature>
<dbReference type="Pfam" id="PF00144">
    <property type="entry name" value="Beta-lactamase"/>
    <property type="match status" value="1"/>
</dbReference>
<gene>
    <name evidence="4" type="ORF">C1637_13070</name>
    <name evidence="3" type="ORF">EG342_19495</name>
</gene>
<evidence type="ECO:0000313" key="5">
    <source>
        <dbReference type="Proteomes" id="UP000236262"/>
    </source>
</evidence>
<reference evidence="4 5" key="1">
    <citation type="submission" date="2018-01" db="EMBL/GenBank/DDBJ databases">
        <title>Draft genome sequences of Chryseobacterium lactis NCTC11390, Chryseobacterium oncorhynchi 701B-08, and Chryseobacterium viscerum 687B-08.</title>
        <authorList>
            <person name="Jeong J.-J."/>
            <person name="Lee Y.J."/>
            <person name="Park B."/>
            <person name="Choi I.-G."/>
            <person name="Kim K.D."/>
        </authorList>
    </citation>
    <scope>NUCLEOTIDE SEQUENCE [LARGE SCALE GENOMIC DNA]</scope>
    <source>
        <strain evidence="4 5">NCTC11390</strain>
    </source>
</reference>
<protein>
    <submittedName>
        <fullName evidence="3">Class A beta-lactamase-related serine hydrolase</fullName>
    </submittedName>
</protein>
<dbReference type="EMBL" id="PPEH01000005">
    <property type="protein sequence ID" value="PNW12766.1"/>
    <property type="molecule type" value="Genomic_DNA"/>
</dbReference>
<dbReference type="EMBL" id="CP033924">
    <property type="protein sequence ID" value="AZA83936.1"/>
    <property type="molecule type" value="Genomic_DNA"/>
</dbReference>
<keyword evidence="1" id="KW-0732">Signal</keyword>
<keyword evidence="6" id="KW-1185">Reference proteome</keyword>